<dbReference type="KEGG" id="mes:Meso_2247"/>
<proteinExistence type="predicted"/>
<feature type="domain" description="DUF1858" evidence="2">
    <location>
        <begin position="4"/>
        <end position="52"/>
    </location>
</feature>
<dbReference type="Pfam" id="PF08984">
    <property type="entry name" value="DUF1858"/>
    <property type="match status" value="1"/>
</dbReference>
<gene>
    <name evidence="3" type="ordered locus">Meso_2247</name>
</gene>
<organism evidence="3">
    <name type="scientific">Chelativorans sp. (strain BNC1)</name>
    <dbReference type="NCBI Taxonomy" id="266779"/>
    <lineage>
        <taxon>Bacteria</taxon>
        <taxon>Pseudomonadati</taxon>
        <taxon>Pseudomonadota</taxon>
        <taxon>Alphaproteobacteria</taxon>
        <taxon>Hyphomicrobiales</taxon>
        <taxon>Phyllobacteriaceae</taxon>
        <taxon>Chelativorans</taxon>
    </lineage>
</organism>
<dbReference type="eggNOG" id="ENOG5033E1I">
    <property type="taxonomic scope" value="Bacteria"/>
</dbReference>
<dbReference type="InterPro" id="IPR015077">
    <property type="entry name" value="DUF1858"/>
</dbReference>
<dbReference type="SUPFAM" id="SSF140683">
    <property type="entry name" value="SP0561-like"/>
    <property type="match status" value="1"/>
</dbReference>
<evidence type="ECO:0000313" key="3">
    <source>
        <dbReference type="EMBL" id="ABG63637.1"/>
    </source>
</evidence>
<dbReference type="AlphaFoldDB" id="Q11G38"/>
<dbReference type="STRING" id="266779.Meso_2247"/>
<sequence length="95" mass="10283">MHLDPDMTLEEIMRAWPPAISVILRHHMLCVGCPITAFHTVNDACREHMIDEGAFLEELRAAIAAVEGAIIASRGFPPSASGGASRKRSRACGRS</sequence>
<dbReference type="InterPro" id="IPR038062">
    <property type="entry name" value="ScdA-like_N_sf"/>
</dbReference>
<dbReference type="EMBL" id="CP000390">
    <property type="protein sequence ID" value="ABG63637.1"/>
    <property type="molecule type" value="Genomic_DNA"/>
</dbReference>
<dbReference type="HOGENOM" id="CLU_180540_3_0_5"/>
<feature type="compositionally biased region" description="Basic residues" evidence="1">
    <location>
        <begin position="85"/>
        <end position="95"/>
    </location>
</feature>
<evidence type="ECO:0000259" key="2">
    <source>
        <dbReference type="Pfam" id="PF08984"/>
    </source>
</evidence>
<evidence type="ECO:0000256" key="1">
    <source>
        <dbReference type="SAM" id="MobiDB-lite"/>
    </source>
</evidence>
<protein>
    <recommendedName>
        <fullName evidence="2">DUF1858 domain-containing protein</fullName>
    </recommendedName>
</protein>
<dbReference type="PANTHER" id="PTHR39341:SF1">
    <property type="entry name" value="DUF1858 DOMAIN-CONTAINING PROTEIN"/>
    <property type="match status" value="1"/>
</dbReference>
<name>Q11G38_CHESB</name>
<dbReference type="Gene3D" id="1.10.3910.10">
    <property type="entry name" value="SP0561-like"/>
    <property type="match status" value="1"/>
</dbReference>
<reference evidence="3" key="1">
    <citation type="submission" date="2006-06" db="EMBL/GenBank/DDBJ databases">
        <title>Complete sequence of chromosome of Chelativorans sp. BNC1.</title>
        <authorList>
            <consortium name="US DOE Joint Genome Institute"/>
            <person name="Copeland A."/>
            <person name="Lucas S."/>
            <person name="Lapidus A."/>
            <person name="Barry K."/>
            <person name="Detter J.C."/>
            <person name="Glavina del Rio T."/>
            <person name="Hammon N."/>
            <person name="Israni S."/>
            <person name="Dalin E."/>
            <person name="Tice H."/>
            <person name="Pitluck S."/>
            <person name="Chertkov O."/>
            <person name="Brettin T."/>
            <person name="Bruce D."/>
            <person name="Han C."/>
            <person name="Tapia R."/>
            <person name="Gilna P."/>
            <person name="Schmutz J."/>
            <person name="Larimer F."/>
            <person name="Land M."/>
            <person name="Hauser L."/>
            <person name="Kyrpides N."/>
            <person name="Mikhailova N."/>
            <person name="Richardson P."/>
        </authorList>
    </citation>
    <scope>NUCLEOTIDE SEQUENCE</scope>
    <source>
        <strain evidence="3">BNC1</strain>
    </source>
</reference>
<dbReference type="NCBIfam" id="TIGR03980">
    <property type="entry name" value="prismane_assoc"/>
    <property type="match status" value="1"/>
</dbReference>
<dbReference type="InterPro" id="IPR023883">
    <property type="entry name" value="CHP03980_redox-disulphide"/>
</dbReference>
<dbReference type="PANTHER" id="PTHR39341">
    <property type="entry name" value="BSL7085 PROTEIN"/>
    <property type="match status" value="1"/>
</dbReference>
<accession>Q11G38</accession>
<feature type="region of interest" description="Disordered" evidence="1">
    <location>
        <begin position="74"/>
        <end position="95"/>
    </location>
</feature>